<dbReference type="Proteomes" id="UP001501047">
    <property type="component" value="Unassembled WGS sequence"/>
</dbReference>
<keyword evidence="2" id="KW-1185">Reference proteome</keyword>
<dbReference type="EMBL" id="BAAACI010000007">
    <property type="protein sequence ID" value="GAA0777424.1"/>
    <property type="molecule type" value="Genomic_DNA"/>
</dbReference>
<dbReference type="InterPro" id="IPR012337">
    <property type="entry name" value="RNaseH-like_sf"/>
</dbReference>
<gene>
    <name evidence="1" type="ORF">GCM10008908_32570</name>
</gene>
<dbReference type="SUPFAM" id="SSF53098">
    <property type="entry name" value="Ribonuclease H-like"/>
    <property type="match status" value="1"/>
</dbReference>
<name>A0ABN1KW38_CLOSU</name>
<organism evidence="1 2">
    <name type="scientific">Clostridium subterminale</name>
    <dbReference type="NCBI Taxonomy" id="1550"/>
    <lineage>
        <taxon>Bacteria</taxon>
        <taxon>Bacillati</taxon>
        <taxon>Bacillota</taxon>
        <taxon>Clostridia</taxon>
        <taxon>Eubacteriales</taxon>
        <taxon>Clostridiaceae</taxon>
        <taxon>Clostridium</taxon>
    </lineage>
</organism>
<accession>A0ABN1KW38</accession>
<evidence type="ECO:0000313" key="1">
    <source>
        <dbReference type="EMBL" id="GAA0777424.1"/>
    </source>
</evidence>
<evidence type="ECO:0008006" key="3">
    <source>
        <dbReference type="Google" id="ProtNLM"/>
    </source>
</evidence>
<sequence length="75" mass="8841">MLSQRVDDIISKLIETLMQNNSHLLHPQAFIHSDQGVHYTSPRFQKLLKKYKLGQYISRRSNCWNNAPQEFSLII</sequence>
<proteinExistence type="predicted"/>
<reference evidence="1 2" key="1">
    <citation type="journal article" date="2019" name="Int. J. Syst. Evol. Microbiol.">
        <title>The Global Catalogue of Microorganisms (GCM) 10K type strain sequencing project: providing services to taxonomists for standard genome sequencing and annotation.</title>
        <authorList>
            <consortium name="The Broad Institute Genomics Platform"/>
            <consortium name="The Broad Institute Genome Sequencing Center for Infectious Disease"/>
            <person name="Wu L."/>
            <person name="Ma J."/>
        </authorList>
    </citation>
    <scope>NUCLEOTIDE SEQUENCE [LARGE SCALE GENOMIC DNA]</scope>
    <source>
        <strain evidence="1 2">JCM 1417</strain>
    </source>
</reference>
<protein>
    <recommendedName>
        <fullName evidence="3">Integrase catalytic domain-containing protein</fullName>
    </recommendedName>
</protein>
<evidence type="ECO:0000313" key="2">
    <source>
        <dbReference type="Proteomes" id="UP001501047"/>
    </source>
</evidence>
<comment type="caution">
    <text evidence="1">The sequence shown here is derived from an EMBL/GenBank/DDBJ whole genome shotgun (WGS) entry which is preliminary data.</text>
</comment>